<organism evidence="1 2">
    <name type="scientific">Tremblaya princeps</name>
    <dbReference type="NCBI Taxonomy" id="189385"/>
    <lineage>
        <taxon>Bacteria</taxon>
        <taxon>Pseudomonadati</taxon>
        <taxon>Pseudomonadota</taxon>
        <taxon>Betaproteobacteria</taxon>
        <taxon>Candidatus Tremblayella</taxon>
    </lineage>
</organism>
<dbReference type="GO" id="GO:0005840">
    <property type="term" value="C:ribosome"/>
    <property type="evidence" value="ECO:0007669"/>
    <property type="project" value="UniProtKB-KW"/>
</dbReference>
<accession>A0A143WP17</accession>
<protein>
    <submittedName>
        <fullName evidence="1">50S ribosomal protein L25</fullName>
    </submittedName>
</protein>
<evidence type="ECO:0000313" key="2">
    <source>
        <dbReference type="Proteomes" id="UP000075241"/>
    </source>
</evidence>
<proteinExistence type="predicted"/>
<evidence type="ECO:0000313" key="1">
    <source>
        <dbReference type="EMBL" id="CUX79201.1"/>
    </source>
</evidence>
<gene>
    <name evidence="1" type="primary">rplY</name>
    <name evidence="1" type="ORF">FVIR_TP00165</name>
</gene>
<keyword evidence="1" id="KW-0687">Ribonucleoprotein</keyword>
<dbReference type="Proteomes" id="UP000075241">
    <property type="component" value="Chromosome I"/>
</dbReference>
<dbReference type="EMBL" id="LN999056">
    <property type="protein sequence ID" value="CUX79201.1"/>
    <property type="molecule type" value="Genomic_DNA"/>
</dbReference>
<keyword evidence="1" id="KW-0689">Ribosomal protein</keyword>
<reference evidence="2" key="1">
    <citation type="submission" date="2016-01" db="EMBL/GenBank/DDBJ databases">
        <authorList>
            <person name="Husnik F."/>
        </authorList>
    </citation>
    <scope>NUCLEOTIDE SEQUENCE [LARGE SCALE GENOMIC DNA]</scope>
</reference>
<dbReference type="PATRIC" id="fig|189385.6.peg.188"/>
<name>A0A143WP17_TREPR</name>
<sequence length="149" mass="16512">MLTYVAIDRARIGTVPSRRSRRLGYTPCRLRISGTSSAVAIRDAEAQDMVCRALDRTPSLALSLRRHDILVHVESIRRHCVSSGLLCLDLVAIAPPAMPLAYSEKRSTCSALADRLTLRADRCPITHSRLPHTEHFEHAVKRASTPPHA</sequence>
<dbReference type="AlphaFoldDB" id="A0A143WP17"/>